<dbReference type="SUPFAM" id="SSF54736">
    <property type="entry name" value="ClpS-like"/>
    <property type="match status" value="1"/>
</dbReference>
<evidence type="ECO:0000256" key="1">
    <source>
        <dbReference type="ARBA" id="ARBA00007197"/>
    </source>
</evidence>
<comment type="caution">
    <text evidence="6">The sequence shown here is derived from an EMBL/GenBank/DDBJ whole genome shotgun (WGS) entry which is preliminary data.</text>
</comment>
<dbReference type="EMBL" id="CAJNDS010002504">
    <property type="protein sequence ID" value="CAE7502019.1"/>
    <property type="molecule type" value="Genomic_DNA"/>
</dbReference>
<dbReference type="InterPro" id="IPR014719">
    <property type="entry name" value="Ribosomal_bL12_C/ClpS-like"/>
</dbReference>
<evidence type="ECO:0000259" key="4">
    <source>
        <dbReference type="Pfam" id="PF00542"/>
    </source>
</evidence>
<organism evidence="6 7">
    <name type="scientific">Symbiodinium natans</name>
    <dbReference type="NCBI Taxonomy" id="878477"/>
    <lineage>
        <taxon>Eukaryota</taxon>
        <taxon>Sar</taxon>
        <taxon>Alveolata</taxon>
        <taxon>Dinophyceae</taxon>
        <taxon>Suessiales</taxon>
        <taxon>Symbiodiniaceae</taxon>
        <taxon>Symbiodinium</taxon>
    </lineage>
</organism>
<evidence type="ECO:0000313" key="6">
    <source>
        <dbReference type="EMBL" id="CAE7502019.1"/>
    </source>
</evidence>
<protein>
    <submittedName>
        <fullName evidence="6">Rpl12 protein</fullName>
    </submittedName>
</protein>
<dbReference type="NCBIfam" id="TIGR00855">
    <property type="entry name" value="L12"/>
    <property type="match status" value="1"/>
</dbReference>
<evidence type="ECO:0000256" key="2">
    <source>
        <dbReference type="ARBA" id="ARBA00022980"/>
    </source>
</evidence>
<sequence length="182" mass="18651">MAFTATTHRARPSLALMALAGLYAFCCRTRSWAFVSGTPALRSPGRSVAVSRGSKVDDIVEELKGLTLLEASELVKAIEETFGVDASASGGAVVMAAAAGGGGGAEAEAAPEKTEFDLVLKEVPKDKKIAVIKAVRAITGLGLKDAKGLADNPGKIVEGKPKDVCEDALKQLEEAGAVAAIE</sequence>
<dbReference type="Gene3D" id="1.20.5.710">
    <property type="entry name" value="Single helix bin"/>
    <property type="match status" value="1"/>
</dbReference>
<dbReference type="SUPFAM" id="SSF48300">
    <property type="entry name" value="Ribosomal protein L7/12, oligomerisation (N-terminal) domain"/>
    <property type="match status" value="1"/>
</dbReference>
<dbReference type="InterPro" id="IPR036235">
    <property type="entry name" value="Ribosomal_bL12_oligo_N_sf"/>
</dbReference>
<dbReference type="Proteomes" id="UP000604046">
    <property type="component" value="Unassembled WGS sequence"/>
</dbReference>
<evidence type="ECO:0000256" key="3">
    <source>
        <dbReference type="ARBA" id="ARBA00023274"/>
    </source>
</evidence>
<dbReference type="Gene3D" id="3.30.1390.10">
    <property type="match status" value="1"/>
</dbReference>
<dbReference type="InterPro" id="IPR008932">
    <property type="entry name" value="Ribosomal_bL12_oligo"/>
</dbReference>
<dbReference type="OrthoDB" id="250175at2759"/>
<proteinExistence type="inferred from homology"/>
<feature type="domain" description="Large ribosomal subunit protein bL12 C-terminal" evidence="4">
    <location>
        <begin position="116"/>
        <end position="181"/>
    </location>
</feature>
<dbReference type="GO" id="GO:0003735">
    <property type="term" value="F:structural constituent of ribosome"/>
    <property type="evidence" value="ECO:0007669"/>
    <property type="project" value="InterPro"/>
</dbReference>
<keyword evidence="7" id="KW-1185">Reference proteome</keyword>
<keyword evidence="2" id="KW-0689">Ribosomal protein</keyword>
<dbReference type="GO" id="GO:0003729">
    <property type="term" value="F:mRNA binding"/>
    <property type="evidence" value="ECO:0007669"/>
    <property type="project" value="TreeGrafter"/>
</dbReference>
<dbReference type="CDD" id="cd00387">
    <property type="entry name" value="Ribosomal_L7_L12"/>
    <property type="match status" value="1"/>
</dbReference>
<dbReference type="HAMAP" id="MF_00368">
    <property type="entry name" value="Ribosomal_bL12"/>
    <property type="match status" value="1"/>
</dbReference>
<gene>
    <name evidence="6" type="primary">rpl12</name>
    <name evidence="6" type="ORF">SNAT2548_LOCUS28115</name>
</gene>
<evidence type="ECO:0000259" key="5">
    <source>
        <dbReference type="Pfam" id="PF16320"/>
    </source>
</evidence>
<dbReference type="GO" id="GO:0022625">
    <property type="term" value="C:cytosolic large ribosomal subunit"/>
    <property type="evidence" value="ECO:0007669"/>
    <property type="project" value="TreeGrafter"/>
</dbReference>
<feature type="domain" description="Large ribosomal subunit protein bL12 oligomerization" evidence="5">
    <location>
        <begin position="55"/>
        <end position="103"/>
    </location>
</feature>
<dbReference type="GO" id="GO:0006412">
    <property type="term" value="P:translation"/>
    <property type="evidence" value="ECO:0007669"/>
    <property type="project" value="InterPro"/>
</dbReference>
<reference evidence="6" key="1">
    <citation type="submission" date="2021-02" db="EMBL/GenBank/DDBJ databases">
        <authorList>
            <person name="Dougan E. K."/>
            <person name="Rhodes N."/>
            <person name="Thang M."/>
            <person name="Chan C."/>
        </authorList>
    </citation>
    <scope>NUCLEOTIDE SEQUENCE</scope>
</reference>
<evidence type="ECO:0000313" key="7">
    <source>
        <dbReference type="Proteomes" id="UP000604046"/>
    </source>
</evidence>
<dbReference type="Pfam" id="PF00542">
    <property type="entry name" value="Ribosomal_L12"/>
    <property type="match status" value="1"/>
</dbReference>
<keyword evidence="3" id="KW-0687">Ribonucleoprotein</keyword>
<dbReference type="Pfam" id="PF16320">
    <property type="entry name" value="Ribosomal_L12_N"/>
    <property type="match status" value="1"/>
</dbReference>
<name>A0A812SYQ1_9DINO</name>
<dbReference type="InterPro" id="IPR013823">
    <property type="entry name" value="Ribosomal_bL12_C"/>
</dbReference>
<comment type="similarity">
    <text evidence="1">Belongs to the bacterial ribosomal protein bL12 family.</text>
</comment>
<accession>A0A812SYQ1</accession>
<dbReference type="PANTHER" id="PTHR45987">
    <property type="entry name" value="39S RIBOSOMAL PROTEIN L12"/>
    <property type="match status" value="1"/>
</dbReference>
<dbReference type="InterPro" id="IPR000206">
    <property type="entry name" value="Ribosomal_bL12"/>
</dbReference>
<dbReference type="AlphaFoldDB" id="A0A812SYQ1"/>
<dbReference type="PANTHER" id="PTHR45987:SF4">
    <property type="entry name" value="LARGE RIBOSOMAL SUBUNIT PROTEIN BL12M"/>
    <property type="match status" value="1"/>
</dbReference>